<feature type="disulfide bond" evidence="4">
    <location>
        <begin position="278"/>
        <end position="287"/>
    </location>
</feature>
<keyword evidence="5" id="KW-0732">Signal</keyword>
<dbReference type="PANTHER" id="PTHR11219">
    <property type="entry name" value="TENEURIN AND N-ACETYLGLUCOSAMINE-1-PHOSPHODIESTER ALPHA-N-ACETYLGLUCOSAMINIDASE"/>
    <property type="match status" value="1"/>
</dbReference>
<proteinExistence type="predicted"/>
<reference evidence="8" key="1">
    <citation type="journal article" date="2023" name="Commun. Biol.">
        <title>Genome analysis of Parmales, the sister group of diatoms, reveals the evolutionary specialization of diatoms from phago-mixotrophs to photoautotrophs.</title>
        <authorList>
            <person name="Ban H."/>
            <person name="Sato S."/>
            <person name="Yoshikawa S."/>
            <person name="Yamada K."/>
            <person name="Nakamura Y."/>
            <person name="Ichinomiya M."/>
            <person name="Sato N."/>
            <person name="Blanc-Mathieu R."/>
            <person name="Endo H."/>
            <person name="Kuwata A."/>
            <person name="Ogata H."/>
        </authorList>
    </citation>
    <scope>NUCLEOTIDE SEQUENCE [LARGE SCALE GENOMIC DNA]</scope>
</reference>
<dbReference type="PROSITE" id="PS50026">
    <property type="entry name" value="EGF_3"/>
    <property type="match status" value="2"/>
</dbReference>
<evidence type="ECO:0000313" key="7">
    <source>
        <dbReference type="EMBL" id="GMI41806.1"/>
    </source>
</evidence>
<sequence length="459" mass="49567">MPPPPAPLAFLLLLLLSPLAHCTVPNNLFRDSTLAFDQTGAVDTKNPLEITIQFRLWTQNLTAADLIYLKLPRFSRSTYTQGKDGGAVGSDIAMGNVELSPSTYWNGQWTEGTWCAGCSDPYSSSMLTFQVRQLNIPPQPIRREIHTITIFKSNGIKAYCGQAANSAAIQLGTNASGTIQWDTVDSTPLVGNGCQDMASCNLHGTCDYCYNTCTCDLGYGNPSTEVFEHGSVRIDCAERTCPSGSSIRDLPTTSTKAHAKAECSNNGICDRSVGFCTCYDGWEGLACDRMVCPNRCSGHGICASMKEQAGMANAFPLGRNVTNNVYGKTMLSRETTAWDYDSMYGCVCDSSWPVGLEWGEWQKAEWHGPDCSLKRCPTGDDPVTAANETDCEGVTPDGGAEMGKKNNGCVVECSNRGVCVYEEGIGTCKCFDGFLGENCDTMSAYGMEAGEWFDPTGDV</sequence>
<dbReference type="PROSITE" id="PS00022">
    <property type="entry name" value="EGF_1"/>
    <property type="match status" value="2"/>
</dbReference>
<keyword evidence="3 4" id="KW-1015">Disulfide bond</keyword>
<dbReference type="AlphaFoldDB" id="A0A9W7GD23"/>
<dbReference type="OrthoDB" id="192253at2759"/>
<keyword evidence="1 4" id="KW-0245">EGF-like domain</keyword>
<protein>
    <recommendedName>
        <fullName evidence="6">EGF-like domain-containing protein</fullName>
    </recommendedName>
</protein>
<keyword evidence="2" id="KW-0677">Repeat</keyword>
<dbReference type="Gene3D" id="2.10.25.10">
    <property type="entry name" value="Laminin"/>
    <property type="match status" value="1"/>
</dbReference>
<evidence type="ECO:0000256" key="1">
    <source>
        <dbReference type="ARBA" id="ARBA00022536"/>
    </source>
</evidence>
<keyword evidence="8" id="KW-1185">Reference proteome</keyword>
<feature type="domain" description="EGF-like" evidence="6">
    <location>
        <begin position="405"/>
        <end position="440"/>
    </location>
</feature>
<dbReference type="InterPro" id="IPR000742">
    <property type="entry name" value="EGF"/>
</dbReference>
<feature type="disulfide bond" evidence="4">
    <location>
        <begin position="430"/>
        <end position="439"/>
    </location>
</feature>
<evidence type="ECO:0000259" key="6">
    <source>
        <dbReference type="PROSITE" id="PS50026"/>
    </source>
</evidence>
<evidence type="ECO:0000313" key="8">
    <source>
        <dbReference type="Proteomes" id="UP001165065"/>
    </source>
</evidence>
<comment type="caution">
    <text evidence="7">The sequence shown here is derived from an EMBL/GenBank/DDBJ whole genome shotgun (WGS) entry which is preliminary data.</text>
</comment>
<feature type="disulfide bond" evidence="4">
    <location>
        <begin position="409"/>
        <end position="419"/>
    </location>
</feature>
<evidence type="ECO:0000256" key="5">
    <source>
        <dbReference type="SAM" id="SignalP"/>
    </source>
</evidence>
<organism evidence="7 8">
    <name type="scientific">Triparma columacea</name>
    <dbReference type="NCBI Taxonomy" id="722753"/>
    <lineage>
        <taxon>Eukaryota</taxon>
        <taxon>Sar</taxon>
        <taxon>Stramenopiles</taxon>
        <taxon>Ochrophyta</taxon>
        <taxon>Bolidophyceae</taxon>
        <taxon>Parmales</taxon>
        <taxon>Triparmaceae</taxon>
        <taxon>Triparma</taxon>
    </lineage>
</organism>
<dbReference type="InterPro" id="IPR051216">
    <property type="entry name" value="Teneurin"/>
</dbReference>
<gene>
    <name evidence="7" type="ORF">TrCOL_g3706</name>
</gene>
<evidence type="ECO:0000256" key="3">
    <source>
        <dbReference type="ARBA" id="ARBA00023157"/>
    </source>
</evidence>
<evidence type="ECO:0000256" key="2">
    <source>
        <dbReference type="ARBA" id="ARBA00022737"/>
    </source>
</evidence>
<feature type="domain" description="EGF-like" evidence="6">
    <location>
        <begin position="254"/>
        <end position="288"/>
    </location>
</feature>
<accession>A0A9W7GD23</accession>
<name>A0A9W7GD23_9STRA</name>
<dbReference type="EMBL" id="BRYA01000158">
    <property type="protein sequence ID" value="GMI41806.1"/>
    <property type="molecule type" value="Genomic_DNA"/>
</dbReference>
<dbReference type="Pfam" id="PF07974">
    <property type="entry name" value="EGF_2"/>
    <property type="match status" value="1"/>
</dbReference>
<feature type="signal peptide" evidence="5">
    <location>
        <begin position="1"/>
        <end position="22"/>
    </location>
</feature>
<dbReference type="PANTHER" id="PTHR11219:SF69">
    <property type="entry name" value="TENEURIN-A"/>
    <property type="match status" value="1"/>
</dbReference>
<dbReference type="Proteomes" id="UP001165065">
    <property type="component" value="Unassembled WGS sequence"/>
</dbReference>
<dbReference type="InterPro" id="IPR013111">
    <property type="entry name" value="EGF_extracell"/>
</dbReference>
<feature type="chain" id="PRO_5040978901" description="EGF-like domain-containing protein" evidence="5">
    <location>
        <begin position="23"/>
        <end position="459"/>
    </location>
</feature>
<comment type="caution">
    <text evidence="4">Lacks conserved residue(s) required for the propagation of feature annotation.</text>
</comment>
<dbReference type="PROSITE" id="PS01186">
    <property type="entry name" value="EGF_2"/>
    <property type="match status" value="2"/>
</dbReference>
<evidence type="ECO:0000256" key="4">
    <source>
        <dbReference type="PROSITE-ProRule" id="PRU00076"/>
    </source>
</evidence>
<dbReference type="SMART" id="SM00181">
    <property type="entry name" value="EGF"/>
    <property type="match status" value="2"/>
</dbReference>